<proteinExistence type="predicted"/>
<sequence>MNERTSERNTGCGTPEFSAMGGIGSVMIFARRTNIRQGRGPPLSQADGQIILVTRIERMIYGPWGMIDLNTTTGRLPRSCHFELLPCSQPL</sequence>
<keyword evidence="2" id="KW-1185">Reference proteome</keyword>
<dbReference type="Proteomes" id="UP000256964">
    <property type="component" value="Unassembled WGS sequence"/>
</dbReference>
<accession>A0A371CNM4</accession>
<dbReference type="AlphaFoldDB" id="A0A371CNM4"/>
<organism evidence="1 2">
    <name type="scientific">Lentinus brumalis</name>
    <dbReference type="NCBI Taxonomy" id="2498619"/>
    <lineage>
        <taxon>Eukaryota</taxon>
        <taxon>Fungi</taxon>
        <taxon>Dikarya</taxon>
        <taxon>Basidiomycota</taxon>
        <taxon>Agaricomycotina</taxon>
        <taxon>Agaricomycetes</taxon>
        <taxon>Polyporales</taxon>
        <taxon>Polyporaceae</taxon>
        <taxon>Lentinus</taxon>
    </lineage>
</organism>
<protein>
    <submittedName>
        <fullName evidence="1">Uncharacterized protein</fullName>
    </submittedName>
</protein>
<gene>
    <name evidence="1" type="ORF">OH76DRAFT_177171</name>
</gene>
<name>A0A371CNM4_9APHY</name>
<evidence type="ECO:0000313" key="1">
    <source>
        <dbReference type="EMBL" id="RDX41871.1"/>
    </source>
</evidence>
<dbReference type="EMBL" id="KZ857499">
    <property type="protein sequence ID" value="RDX41871.1"/>
    <property type="molecule type" value="Genomic_DNA"/>
</dbReference>
<reference evidence="1 2" key="1">
    <citation type="journal article" date="2018" name="Biotechnol. Biofuels">
        <title>Integrative visual omics of the white-rot fungus Polyporus brumalis exposes the biotechnological potential of its oxidative enzymes for delignifying raw plant biomass.</title>
        <authorList>
            <person name="Miyauchi S."/>
            <person name="Rancon A."/>
            <person name="Drula E."/>
            <person name="Hage H."/>
            <person name="Chaduli D."/>
            <person name="Favel A."/>
            <person name="Grisel S."/>
            <person name="Henrissat B."/>
            <person name="Herpoel-Gimbert I."/>
            <person name="Ruiz-Duenas F.J."/>
            <person name="Chevret D."/>
            <person name="Hainaut M."/>
            <person name="Lin J."/>
            <person name="Wang M."/>
            <person name="Pangilinan J."/>
            <person name="Lipzen A."/>
            <person name="Lesage-Meessen L."/>
            <person name="Navarro D."/>
            <person name="Riley R."/>
            <person name="Grigoriev I.V."/>
            <person name="Zhou S."/>
            <person name="Raouche S."/>
            <person name="Rosso M.N."/>
        </authorList>
    </citation>
    <scope>NUCLEOTIDE SEQUENCE [LARGE SCALE GENOMIC DNA]</scope>
    <source>
        <strain evidence="1 2">BRFM 1820</strain>
    </source>
</reference>
<evidence type="ECO:0000313" key="2">
    <source>
        <dbReference type="Proteomes" id="UP000256964"/>
    </source>
</evidence>